<organism evidence="1 2">
    <name type="scientific">Lentinus brumalis</name>
    <dbReference type="NCBI Taxonomy" id="2498619"/>
    <lineage>
        <taxon>Eukaryota</taxon>
        <taxon>Fungi</taxon>
        <taxon>Dikarya</taxon>
        <taxon>Basidiomycota</taxon>
        <taxon>Agaricomycotina</taxon>
        <taxon>Agaricomycetes</taxon>
        <taxon>Polyporales</taxon>
        <taxon>Polyporaceae</taxon>
        <taxon>Lentinus</taxon>
    </lineage>
</organism>
<evidence type="ECO:0000313" key="2">
    <source>
        <dbReference type="Proteomes" id="UP000256964"/>
    </source>
</evidence>
<dbReference type="OrthoDB" id="2754676at2759"/>
<dbReference type="STRING" id="139420.A0A371CLF9"/>
<evidence type="ECO:0008006" key="3">
    <source>
        <dbReference type="Google" id="ProtNLM"/>
    </source>
</evidence>
<accession>A0A371CLF9</accession>
<sequence length="380" mass="42038">MGDGRDAGLDSTYTLDYLSDVTELVALESEWTCWETDQYGAVMSAPTSCPPSFQTLSPPVRSLPTSSDLYLTRLAQNSDGVIFPSPASRCEPVDSPPVTNPKSVSMTVSTAFPLDARLFPIPPDIILVSHDGVLFYVHSKMLLSESTNSFNELLRPKLVPQHQAGAYLSVPEDSSALNIVLHVIYDISCARYYPHLDTVAAAVDAMAKYGITPKDHIFPSKPLFALILNQAPIQPILAYCIAAAHDITDMAVPVSSHTLSLELRYLTHEVMVKIGPIYLRRLFFLHLGRLEAFRRLLLPHPHLHPSTPTCDFTDQKRLARAWTLASGHLAWGDRPDISASAIESVLQPLANHLTCKLCKTNLTECIKQLIVRWAMVKRSI</sequence>
<dbReference type="EMBL" id="KZ857523">
    <property type="protein sequence ID" value="RDX41118.1"/>
    <property type="molecule type" value="Genomic_DNA"/>
</dbReference>
<evidence type="ECO:0000313" key="1">
    <source>
        <dbReference type="EMBL" id="RDX41118.1"/>
    </source>
</evidence>
<dbReference type="Proteomes" id="UP000256964">
    <property type="component" value="Unassembled WGS sequence"/>
</dbReference>
<proteinExistence type="predicted"/>
<protein>
    <recommendedName>
        <fullName evidence="3">BTB domain-containing protein</fullName>
    </recommendedName>
</protein>
<reference evidence="1 2" key="1">
    <citation type="journal article" date="2018" name="Biotechnol. Biofuels">
        <title>Integrative visual omics of the white-rot fungus Polyporus brumalis exposes the biotechnological potential of its oxidative enzymes for delignifying raw plant biomass.</title>
        <authorList>
            <person name="Miyauchi S."/>
            <person name="Rancon A."/>
            <person name="Drula E."/>
            <person name="Hage H."/>
            <person name="Chaduli D."/>
            <person name="Favel A."/>
            <person name="Grisel S."/>
            <person name="Henrissat B."/>
            <person name="Herpoel-Gimbert I."/>
            <person name="Ruiz-Duenas F.J."/>
            <person name="Chevret D."/>
            <person name="Hainaut M."/>
            <person name="Lin J."/>
            <person name="Wang M."/>
            <person name="Pangilinan J."/>
            <person name="Lipzen A."/>
            <person name="Lesage-Meessen L."/>
            <person name="Navarro D."/>
            <person name="Riley R."/>
            <person name="Grigoriev I.V."/>
            <person name="Zhou S."/>
            <person name="Raouche S."/>
            <person name="Rosso M.N."/>
        </authorList>
    </citation>
    <scope>NUCLEOTIDE SEQUENCE [LARGE SCALE GENOMIC DNA]</scope>
    <source>
        <strain evidence="1 2">BRFM 1820</strain>
    </source>
</reference>
<gene>
    <name evidence="1" type="ORF">OH76DRAFT_251852</name>
</gene>
<name>A0A371CLF9_9APHY</name>
<dbReference type="AlphaFoldDB" id="A0A371CLF9"/>
<keyword evidence="2" id="KW-1185">Reference proteome</keyword>